<dbReference type="GO" id="GO:0004386">
    <property type="term" value="F:helicase activity"/>
    <property type="evidence" value="ECO:0007669"/>
    <property type="project" value="UniProtKB-KW"/>
</dbReference>
<dbReference type="EMBL" id="UOFJ01000010">
    <property type="protein sequence ID" value="VAW60684.1"/>
    <property type="molecule type" value="Genomic_DNA"/>
</dbReference>
<keyword evidence="1" id="KW-0347">Helicase</keyword>
<proteinExistence type="predicted"/>
<dbReference type="AlphaFoldDB" id="A0A3B0XWS8"/>
<protein>
    <submittedName>
        <fullName evidence="1">Primosomal protein N' (Replication factor Y) -superfamily II helicase</fullName>
    </submittedName>
</protein>
<accession>A0A3B0XWS8</accession>
<keyword evidence="1" id="KW-0547">Nucleotide-binding</keyword>
<dbReference type="PANTHER" id="PTHR37826:SF3">
    <property type="entry name" value="J DOMAIN-CONTAINING PROTEIN"/>
    <property type="match status" value="1"/>
</dbReference>
<keyword evidence="1" id="KW-0067">ATP-binding</keyword>
<reference evidence="1" key="1">
    <citation type="submission" date="2018-06" db="EMBL/GenBank/DDBJ databases">
        <authorList>
            <person name="Zhirakovskaya E."/>
        </authorList>
    </citation>
    <scope>NUCLEOTIDE SEQUENCE</scope>
</reference>
<evidence type="ECO:0000313" key="1">
    <source>
        <dbReference type="EMBL" id="VAW60684.1"/>
    </source>
</evidence>
<dbReference type="PANTHER" id="PTHR37826">
    <property type="entry name" value="FLOTILLIN BAND_7_5 DOMAIN PROTEIN"/>
    <property type="match status" value="1"/>
</dbReference>
<gene>
    <name evidence="1" type="ORF">MNBD_GAMMA10-1301</name>
</gene>
<keyword evidence="1" id="KW-0378">Hydrolase</keyword>
<feature type="non-terminal residue" evidence="1">
    <location>
        <position position="309"/>
    </location>
</feature>
<name>A0A3B0XWS8_9ZZZZ</name>
<organism evidence="1">
    <name type="scientific">hydrothermal vent metagenome</name>
    <dbReference type="NCBI Taxonomy" id="652676"/>
    <lineage>
        <taxon>unclassified sequences</taxon>
        <taxon>metagenomes</taxon>
        <taxon>ecological metagenomes</taxon>
    </lineage>
</organism>
<sequence length="309" mass="35561">MALQVKCEECGADLRYKPGTRSLTCSYCEHTMAFDEPVSANEAHKELDLLSYIDNFDKNNQQLARQVINCKGCGAETELDENQQSDVCPFCDTPLVLQQAKTRKLIKPKGVLPFKIERSVARENFKKWLSGLWFAPNDLKKQITQHDKFKGIYLPFWTYDCDTTSYYTGQRGDHYYVTVQGTDSEGNATSRQEQRTRWSNARGQVRCAFDDILVPASKSLPQDELNALEPWDLKQLMDYKDEYLSGYIAETYQVSLKSGYDIAKKTMDSRIHREIKRDIGGDEQRIDSVDTRYQDASFKHILLPVWISA</sequence>